<keyword evidence="4" id="KW-0418">Kinase</keyword>
<evidence type="ECO:0000313" key="8">
    <source>
        <dbReference type="Proteomes" id="UP001222027"/>
    </source>
</evidence>
<dbReference type="InterPro" id="IPR050205">
    <property type="entry name" value="CDPK_Ser/Thr_kinases"/>
</dbReference>
<reference evidence="7 8" key="1">
    <citation type="submission" date="2022-12" db="EMBL/GenBank/DDBJ databases">
        <title>Chromosome-scale assembly of the Ensete ventricosum genome.</title>
        <authorList>
            <person name="Dussert Y."/>
            <person name="Stocks J."/>
            <person name="Wendawek A."/>
            <person name="Woldeyes F."/>
            <person name="Nichols R.A."/>
            <person name="Borrell J.S."/>
        </authorList>
    </citation>
    <scope>NUCLEOTIDE SEQUENCE [LARGE SCALE GENOMIC DNA]</scope>
    <source>
        <strain evidence="8">cv. Maze</strain>
        <tissue evidence="7">Seeds</tissue>
    </source>
</reference>
<evidence type="ECO:0000256" key="3">
    <source>
        <dbReference type="ARBA" id="ARBA00022741"/>
    </source>
</evidence>
<gene>
    <name evidence="7" type="ORF">OPV22_027596</name>
</gene>
<evidence type="ECO:0000256" key="5">
    <source>
        <dbReference type="ARBA" id="ARBA00022840"/>
    </source>
</evidence>
<protein>
    <recommendedName>
        <fullName evidence="6">Protein kinase domain-containing protein</fullName>
    </recommendedName>
</protein>
<dbReference type="Gene3D" id="1.10.510.10">
    <property type="entry name" value="Transferase(Phosphotransferase) domain 1"/>
    <property type="match status" value="1"/>
</dbReference>
<dbReference type="SUPFAM" id="SSF56112">
    <property type="entry name" value="Protein kinase-like (PK-like)"/>
    <property type="match status" value="1"/>
</dbReference>
<evidence type="ECO:0000259" key="6">
    <source>
        <dbReference type="PROSITE" id="PS50011"/>
    </source>
</evidence>
<dbReference type="InterPro" id="IPR011009">
    <property type="entry name" value="Kinase-like_dom_sf"/>
</dbReference>
<keyword evidence="8" id="KW-1185">Reference proteome</keyword>
<keyword evidence="5" id="KW-0067">ATP-binding</keyword>
<keyword evidence="2" id="KW-0808">Transferase</keyword>
<keyword evidence="3" id="KW-0547">Nucleotide-binding</keyword>
<comment type="caution">
    <text evidence="7">The sequence shown here is derived from an EMBL/GenBank/DDBJ whole genome shotgun (WGS) entry which is preliminary data.</text>
</comment>
<organism evidence="7 8">
    <name type="scientific">Ensete ventricosum</name>
    <name type="common">Abyssinian banana</name>
    <name type="synonym">Musa ensete</name>
    <dbReference type="NCBI Taxonomy" id="4639"/>
    <lineage>
        <taxon>Eukaryota</taxon>
        <taxon>Viridiplantae</taxon>
        <taxon>Streptophyta</taxon>
        <taxon>Embryophyta</taxon>
        <taxon>Tracheophyta</taxon>
        <taxon>Spermatophyta</taxon>
        <taxon>Magnoliopsida</taxon>
        <taxon>Liliopsida</taxon>
        <taxon>Zingiberales</taxon>
        <taxon>Musaceae</taxon>
        <taxon>Ensete</taxon>
    </lineage>
</organism>
<feature type="domain" description="Protein kinase" evidence="6">
    <location>
        <begin position="1"/>
        <end position="70"/>
    </location>
</feature>
<dbReference type="AlphaFoldDB" id="A0AAV8Q0K6"/>
<dbReference type="InterPro" id="IPR000719">
    <property type="entry name" value="Prot_kinase_dom"/>
</dbReference>
<evidence type="ECO:0000313" key="7">
    <source>
        <dbReference type="EMBL" id="KAJ8465044.1"/>
    </source>
</evidence>
<dbReference type="EMBL" id="JAQQAF010000008">
    <property type="protein sequence ID" value="KAJ8465044.1"/>
    <property type="molecule type" value="Genomic_DNA"/>
</dbReference>
<name>A0AAV8Q0K6_ENSVE</name>
<evidence type="ECO:0000256" key="2">
    <source>
        <dbReference type="ARBA" id="ARBA00022679"/>
    </source>
</evidence>
<evidence type="ECO:0000256" key="1">
    <source>
        <dbReference type="ARBA" id="ARBA00022527"/>
    </source>
</evidence>
<sequence>MYMMLAGGLPPFYGESAVEIFDAVARANLRFPPRVFRSVSPAAKDLMRRILCKDVSRRFSAEQVLRHRWITSRGMMRPVEGDPSLSMSRHEASVLGFCSG</sequence>
<dbReference type="GO" id="GO:0004674">
    <property type="term" value="F:protein serine/threonine kinase activity"/>
    <property type="evidence" value="ECO:0007669"/>
    <property type="project" value="UniProtKB-KW"/>
</dbReference>
<dbReference type="PANTHER" id="PTHR24349">
    <property type="entry name" value="SERINE/THREONINE-PROTEIN KINASE"/>
    <property type="match status" value="1"/>
</dbReference>
<proteinExistence type="predicted"/>
<dbReference type="PROSITE" id="PS50011">
    <property type="entry name" value="PROTEIN_KINASE_DOM"/>
    <property type="match status" value="1"/>
</dbReference>
<dbReference type="Proteomes" id="UP001222027">
    <property type="component" value="Unassembled WGS sequence"/>
</dbReference>
<keyword evidence="1" id="KW-0723">Serine/threonine-protein kinase</keyword>
<dbReference type="GO" id="GO:0005524">
    <property type="term" value="F:ATP binding"/>
    <property type="evidence" value="ECO:0007669"/>
    <property type="project" value="UniProtKB-KW"/>
</dbReference>
<accession>A0AAV8Q0K6</accession>
<evidence type="ECO:0000256" key="4">
    <source>
        <dbReference type="ARBA" id="ARBA00022777"/>
    </source>
</evidence>